<name>A0A0B2Q246_GLYSO</name>
<dbReference type="InterPro" id="IPR012337">
    <property type="entry name" value="RNaseH-like_sf"/>
</dbReference>
<dbReference type="Proteomes" id="UP000053555">
    <property type="component" value="Unassembled WGS sequence"/>
</dbReference>
<keyword evidence="1" id="KW-0472">Membrane</keyword>
<dbReference type="EMBL" id="KN660765">
    <property type="protein sequence ID" value="KHN15651.1"/>
    <property type="molecule type" value="Genomic_DNA"/>
</dbReference>
<protein>
    <submittedName>
        <fullName evidence="2">Putative AC transposase</fullName>
    </submittedName>
</protein>
<organism evidence="2">
    <name type="scientific">Glycine soja</name>
    <name type="common">Wild soybean</name>
    <dbReference type="NCBI Taxonomy" id="3848"/>
    <lineage>
        <taxon>Eukaryota</taxon>
        <taxon>Viridiplantae</taxon>
        <taxon>Streptophyta</taxon>
        <taxon>Embryophyta</taxon>
        <taxon>Tracheophyta</taxon>
        <taxon>Spermatophyta</taxon>
        <taxon>Magnoliopsida</taxon>
        <taxon>eudicotyledons</taxon>
        <taxon>Gunneridae</taxon>
        <taxon>Pentapetalae</taxon>
        <taxon>rosids</taxon>
        <taxon>fabids</taxon>
        <taxon>Fabales</taxon>
        <taxon>Fabaceae</taxon>
        <taxon>Papilionoideae</taxon>
        <taxon>50 kb inversion clade</taxon>
        <taxon>NPAAA clade</taxon>
        <taxon>indigoferoid/millettioid clade</taxon>
        <taxon>Phaseoleae</taxon>
        <taxon>Glycine</taxon>
        <taxon>Glycine subgen. Soja</taxon>
    </lineage>
</organism>
<feature type="transmembrane region" description="Helical" evidence="1">
    <location>
        <begin position="73"/>
        <end position="92"/>
    </location>
</feature>
<evidence type="ECO:0000256" key="1">
    <source>
        <dbReference type="SAM" id="Phobius"/>
    </source>
</evidence>
<dbReference type="PANTHER" id="PTHR46481">
    <property type="entry name" value="ZINC FINGER BED DOMAIN-CONTAINING PROTEIN 4"/>
    <property type="match status" value="1"/>
</dbReference>
<reference evidence="2" key="1">
    <citation type="submission" date="2014-07" db="EMBL/GenBank/DDBJ databases">
        <title>Identification of a novel salt tolerance gene in wild soybean by whole-genome sequencing.</title>
        <authorList>
            <person name="Lam H.-M."/>
            <person name="Qi X."/>
            <person name="Li M.-W."/>
            <person name="Liu X."/>
            <person name="Xie M."/>
            <person name="Ni M."/>
            <person name="Xu X."/>
        </authorList>
    </citation>
    <scope>NUCLEOTIDE SEQUENCE [LARGE SCALE GENOMIC DNA]</scope>
    <source>
        <tissue evidence="2">Root</tissue>
    </source>
</reference>
<dbReference type="AlphaFoldDB" id="A0A0B2Q246"/>
<dbReference type="PANTHER" id="PTHR46481:SF11">
    <property type="entry name" value="ZINC FINGER BED DOMAIN-CONTAINING PROTEIN RICESLEEPER 2-LIKE"/>
    <property type="match status" value="1"/>
</dbReference>
<keyword evidence="1" id="KW-1133">Transmembrane helix</keyword>
<gene>
    <name evidence="2" type="ORF">glysoja_038435</name>
</gene>
<proteinExistence type="predicted"/>
<keyword evidence="1" id="KW-0812">Transmembrane</keyword>
<dbReference type="SUPFAM" id="SSF53098">
    <property type="entry name" value="Ribonuclease H-like"/>
    <property type="match status" value="1"/>
</dbReference>
<dbReference type="InterPro" id="IPR052035">
    <property type="entry name" value="ZnF_BED_domain_contain"/>
</dbReference>
<accession>A0A0B2Q246</accession>
<sequence length="93" mass="10769">MTVTTYFIDDSMTLQSQLVRFIYVSAPHTSIALVEVLVQCLMDWDLDWKLSTLTVDNYSTNDAMIECIIERKFCLGLLFWVVNSFTCVLVLIY</sequence>
<evidence type="ECO:0000313" key="2">
    <source>
        <dbReference type="EMBL" id="KHN15651.1"/>
    </source>
</evidence>